<dbReference type="GO" id="GO:0016301">
    <property type="term" value="F:kinase activity"/>
    <property type="evidence" value="ECO:0007669"/>
    <property type="project" value="UniProtKB-KW"/>
</dbReference>
<protein>
    <submittedName>
        <fullName evidence="2">Ser/Thr protein kinase RdoA (MazF antagonist)</fullName>
    </submittedName>
</protein>
<name>A0A4R7T5A4_9ACTN</name>
<dbReference type="Gene3D" id="3.30.200.20">
    <property type="entry name" value="Phosphorylase Kinase, domain 1"/>
    <property type="match status" value="1"/>
</dbReference>
<dbReference type="Proteomes" id="UP000295151">
    <property type="component" value="Unassembled WGS sequence"/>
</dbReference>
<feature type="domain" description="Aminoglycoside phosphotransferase" evidence="1">
    <location>
        <begin position="30"/>
        <end position="248"/>
    </location>
</feature>
<accession>A0A4R7T5A4</accession>
<reference evidence="2 3" key="1">
    <citation type="submission" date="2019-03" db="EMBL/GenBank/DDBJ databases">
        <title>Genomic Encyclopedia of Type Strains, Phase III (KMG-III): the genomes of soil and plant-associated and newly described type strains.</title>
        <authorList>
            <person name="Whitman W."/>
        </authorList>
    </citation>
    <scope>NUCLEOTIDE SEQUENCE [LARGE SCALE GENOMIC DNA]</scope>
    <source>
        <strain evidence="2 3">VKM Ac-2575</strain>
    </source>
</reference>
<dbReference type="InterPro" id="IPR011009">
    <property type="entry name" value="Kinase-like_dom_sf"/>
</dbReference>
<keyword evidence="2" id="KW-0808">Transferase</keyword>
<dbReference type="SUPFAM" id="SSF56112">
    <property type="entry name" value="Protein kinase-like (PK-like)"/>
    <property type="match status" value="1"/>
</dbReference>
<dbReference type="RefSeq" id="WP_133976703.1">
    <property type="nucleotide sequence ID" value="NZ_SOCE01000001.1"/>
</dbReference>
<dbReference type="EMBL" id="SOCE01000001">
    <property type="protein sequence ID" value="TDU86825.1"/>
    <property type="molecule type" value="Genomic_DNA"/>
</dbReference>
<dbReference type="Pfam" id="PF01636">
    <property type="entry name" value="APH"/>
    <property type="match status" value="1"/>
</dbReference>
<dbReference type="AlphaFoldDB" id="A0A4R7T5A4"/>
<evidence type="ECO:0000313" key="3">
    <source>
        <dbReference type="Proteomes" id="UP000295151"/>
    </source>
</evidence>
<sequence length="318" mass="35615">MLVEPPVDRSTLTDAVLQYYGLTVSSLEYVPVGWATAGYSLWADGSQYFLKLWPDRGRATGALERLPFVQALHAHGLRVPYPLATKTDELWVEVPAGVIALFPFLAGEILPDWPVWPPAVLTEIGRTVGQLHSIPLELPFREEFEVRTREQLRPYYGSEVLRPYETELAAQLDRLDELQAVARAVPSRVVVSHTDLYGNNMLADGDGQLSVLDWDDMLLAPPEYDLSLLLHGVQPMDASALLTVLEVYPIRPLRLELFAFFLLRRALNDFTARVVVLADRELSAAAAADAREGLELWGAEQWRHLDRLLDLIRAPLAG</sequence>
<proteinExistence type="predicted"/>
<evidence type="ECO:0000313" key="2">
    <source>
        <dbReference type="EMBL" id="TDU86825.1"/>
    </source>
</evidence>
<dbReference type="Gene3D" id="1.10.510.10">
    <property type="entry name" value="Transferase(Phosphotransferase) domain 1"/>
    <property type="match status" value="1"/>
</dbReference>
<keyword evidence="3" id="KW-1185">Reference proteome</keyword>
<dbReference type="OrthoDB" id="115252at2"/>
<keyword evidence="2" id="KW-0418">Kinase</keyword>
<organism evidence="2 3">
    <name type="scientific">Kribbella voronezhensis</name>
    <dbReference type="NCBI Taxonomy" id="2512212"/>
    <lineage>
        <taxon>Bacteria</taxon>
        <taxon>Bacillati</taxon>
        <taxon>Actinomycetota</taxon>
        <taxon>Actinomycetes</taxon>
        <taxon>Propionibacteriales</taxon>
        <taxon>Kribbellaceae</taxon>
        <taxon>Kribbella</taxon>
    </lineage>
</organism>
<comment type="caution">
    <text evidence="2">The sequence shown here is derived from an EMBL/GenBank/DDBJ whole genome shotgun (WGS) entry which is preliminary data.</text>
</comment>
<gene>
    <name evidence="2" type="ORF">EV138_0341</name>
</gene>
<dbReference type="InterPro" id="IPR002575">
    <property type="entry name" value="Aminoglycoside_PTrfase"/>
</dbReference>
<evidence type="ECO:0000259" key="1">
    <source>
        <dbReference type="Pfam" id="PF01636"/>
    </source>
</evidence>